<dbReference type="RefSeq" id="WP_134200154.1">
    <property type="nucleotide sequence ID" value="NZ_SOQZ01000004.1"/>
</dbReference>
<keyword evidence="4" id="KW-1185">Reference proteome</keyword>
<dbReference type="Proteomes" id="UP000294930">
    <property type="component" value="Unassembled WGS sequence"/>
</dbReference>
<feature type="chain" id="PRO_5046288139" evidence="2">
    <location>
        <begin position="24"/>
        <end position="654"/>
    </location>
</feature>
<name>A0ABY2G3H2_9FLAO</name>
<protein>
    <submittedName>
        <fullName evidence="3">Secreted protein (Por secretion system target)</fullName>
    </submittedName>
</protein>
<evidence type="ECO:0000256" key="1">
    <source>
        <dbReference type="ARBA" id="ARBA00022729"/>
    </source>
</evidence>
<organism evidence="3 4">
    <name type="scientific">Meridianimaribacter flavus</name>
    <dbReference type="NCBI Taxonomy" id="571115"/>
    <lineage>
        <taxon>Bacteria</taxon>
        <taxon>Pseudomonadati</taxon>
        <taxon>Bacteroidota</taxon>
        <taxon>Flavobacteriia</taxon>
        <taxon>Flavobacteriales</taxon>
        <taxon>Flavobacteriaceae</taxon>
        <taxon>Meridianimaribacter</taxon>
    </lineage>
</organism>
<dbReference type="EMBL" id="SOQZ01000004">
    <property type="protein sequence ID" value="TDY11334.1"/>
    <property type="molecule type" value="Genomic_DNA"/>
</dbReference>
<comment type="caution">
    <text evidence="3">The sequence shown here is derived from an EMBL/GenBank/DDBJ whole genome shotgun (WGS) entry which is preliminary data.</text>
</comment>
<accession>A0ABY2G3H2</accession>
<evidence type="ECO:0000313" key="4">
    <source>
        <dbReference type="Proteomes" id="UP000294930"/>
    </source>
</evidence>
<keyword evidence="1 2" id="KW-0732">Signal</keyword>
<feature type="signal peptide" evidence="2">
    <location>
        <begin position="1"/>
        <end position="23"/>
    </location>
</feature>
<proteinExistence type="predicted"/>
<evidence type="ECO:0000313" key="3">
    <source>
        <dbReference type="EMBL" id="TDY11334.1"/>
    </source>
</evidence>
<dbReference type="InterPro" id="IPR026444">
    <property type="entry name" value="Secre_tail"/>
</dbReference>
<reference evidence="3 4" key="1">
    <citation type="submission" date="2019-03" db="EMBL/GenBank/DDBJ databases">
        <title>Genomic Encyclopedia of Type Strains, Phase III (KMG-III): the genomes of soil and plant-associated and newly described type strains.</title>
        <authorList>
            <person name="Whitman W."/>
        </authorList>
    </citation>
    <scope>NUCLEOTIDE SEQUENCE [LARGE SCALE GENOMIC DNA]</scope>
    <source>
        <strain evidence="3 4">CGMCC 1.10957</strain>
    </source>
</reference>
<sequence>MKKNYTKICFLALFCFSFGYSQISNEGVFEISASTDVYFENEYTNKTTGTHNNDGNLYLNNNFVNNGTTTSTSGTTYFKSASNPLLSISGLSNEINFYNLEVDVTATNTKGLSVNDGFALNVENAVNFTSGDIRLVGEAQLIQTHSGVDANTITSGKLLIDQQGYSSAYKFNYWSSPINNGGTFSLLGGKFDGTDSSINSFNPQQASFNSGSPYNGLPSVVDGSDNVITPLTINTYWLYQYMQGTGAYSDWVSLDENSTLNPGQGYTMKGTNTLLSEQNYVYYGAPNNGDYSFAINSGEQSLLGNPYPSALDSEKFINDNILLLDALYFWVDGGSTSHALTDYLGGYAIRNLTGGTPPSIASPLISGLGSSGSVTPPKQYMPVGQGFFVEAYGTGSIVFNNSQRAFKSEVVEESIFYSTTDSNQQESVKQYIRLGYEDPEGFHRQLLLGFLPNSPADINYNLGYDALLNRHREDDMFFIIDNDLTKKYAIQGLDDYQNTLEFPIGILISENGTHNIMIDALENFSDNVYLKDNVLNTTHNLTESSYSVNLPIGEYLDRFSIVFMPQATLSNNDNDIENVKIYYDGNEHIIISNANRVELKSIKVFNVLGQEILALNKNLNNKTNISIPFSESDGVYIVQIETINSKHTQKILNY</sequence>
<gene>
    <name evidence="3" type="ORF">A8975_1971</name>
</gene>
<dbReference type="NCBIfam" id="TIGR04183">
    <property type="entry name" value="Por_Secre_tail"/>
    <property type="match status" value="1"/>
</dbReference>
<evidence type="ECO:0000256" key="2">
    <source>
        <dbReference type="SAM" id="SignalP"/>
    </source>
</evidence>